<gene>
    <name evidence="1" type="ORF">KL86APRO_10844</name>
</gene>
<dbReference type="AlphaFoldDB" id="A0A212JCD3"/>
<accession>A0A212JCD3</accession>
<protein>
    <submittedName>
        <fullName evidence="1">Uncharacterized protein</fullName>
    </submittedName>
</protein>
<proteinExistence type="predicted"/>
<name>A0A212JCD3_9PROT</name>
<organism evidence="1">
    <name type="scientific">uncultured Alphaproteobacteria bacterium</name>
    <dbReference type="NCBI Taxonomy" id="91750"/>
    <lineage>
        <taxon>Bacteria</taxon>
        <taxon>Pseudomonadati</taxon>
        <taxon>Pseudomonadota</taxon>
        <taxon>Alphaproteobacteria</taxon>
        <taxon>environmental samples</taxon>
    </lineage>
</organism>
<sequence length="157" mass="15999">MPVSAPPILIVHDRAQALAAFAAARALRRAVRIETPAELAHVLGPAWMRAFLDGCAAERLTPPGTVAFHCGDAPGLALAALKLNLPALRFAPAADAPPRVAEAIAAIAAAQETDLALGPPTGAAWRFPPPGGAPDPHALELAAKRWLGGLPSGGDLL</sequence>
<reference evidence="1" key="1">
    <citation type="submission" date="2016-04" db="EMBL/GenBank/DDBJ databases">
        <authorList>
            <person name="Evans L.H."/>
            <person name="Alamgir A."/>
            <person name="Owens N."/>
            <person name="Weber N.D."/>
            <person name="Virtaneva K."/>
            <person name="Barbian K."/>
            <person name="Babar A."/>
            <person name="Rosenke K."/>
        </authorList>
    </citation>
    <scope>NUCLEOTIDE SEQUENCE</scope>
    <source>
        <strain evidence="1">86</strain>
    </source>
</reference>
<dbReference type="EMBL" id="FLUO01000001">
    <property type="protein sequence ID" value="SBV97107.1"/>
    <property type="molecule type" value="Genomic_DNA"/>
</dbReference>
<evidence type="ECO:0000313" key="1">
    <source>
        <dbReference type="EMBL" id="SBV97107.1"/>
    </source>
</evidence>